<evidence type="ECO:0000313" key="5">
    <source>
        <dbReference type="EMBL" id="GHF31025.1"/>
    </source>
</evidence>
<dbReference type="Pfam" id="PF09940">
    <property type="entry name" value="DUF2172"/>
    <property type="match status" value="1"/>
</dbReference>
<evidence type="ECO:0000259" key="3">
    <source>
        <dbReference type="Pfam" id="PF16221"/>
    </source>
</evidence>
<dbReference type="Pfam" id="PF16221">
    <property type="entry name" value="HTH_47"/>
    <property type="match status" value="1"/>
</dbReference>
<feature type="domain" description="DUF2172" evidence="2">
    <location>
        <begin position="65"/>
        <end position="155"/>
    </location>
</feature>
<dbReference type="InterPro" id="IPR012353">
    <property type="entry name" value="UCP015244"/>
</dbReference>
<feature type="domain" description="DUF4910" evidence="4">
    <location>
        <begin position="19"/>
        <end position="353"/>
    </location>
</feature>
<name>A0A919E9D2_9PROT</name>
<keyword evidence="6" id="KW-1185">Reference proteome</keyword>
<dbReference type="EMBL" id="BNCI01000002">
    <property type="protein sequence ID" value="GHF31025.1"/>
    <property type="molecule type" value="Genomic_DNA"/>
</dbReference>
<sequence>MLNSVDRDEEYLLLDKAFDHLFPILRSITGPGLERSLDFFEKFMPLQRELVPSGAKVFDWEVPLEWHCKRAMLTAPCGTVICDTDVNNLHVLNYSEGIKGRFSLEQLQPHLHSLPSLPTAVPYVTSYYQRTWGFCLKHEDREKLAPGTYEVSIDASFKEGGVPFAHTLLEGQASKEILLSSYLCHPSLANNELSGPLVLLALYNRIKKWPRRRYSYRFLLNPETIGALCFLSRYGAQLKDNLHAGLVLTCLGGPTDKLRYKASRNGDNIFDKMLSKKQYKQLRLPEQVIATPFCPLGGSDERQYGAPGIQLPVGQIARTVYGEYDGYHNSLDTKEFMSIDQLVKSVDTIESLLLYGEVADCPVNLLPFGEPQLGKRGLYPNMNNASSREKSDDTRVDGRTELNRRLKLLNMADGKTDLFEIAEAADCQIDDLIAEVERLEEAGMIAYHCELPKL</sequence>
<keyword evidence="5" id="KW-0378">Hydrolase</keyword>
<dbReference type="AlphaFoldDB" id="A0A919E9D2"/>
<dbReference type="PIRSF" id="PIRSF015244">
    <property type="entry name" value="UCP015244"/>
    <property type="match status" value="1"/>
</dbReference>
<dbReference type="InterPro" id="IPR036388">
    <property type="entry name" value="WH-like_DNA-bd_sf"/>
</dbReference>
<dbReference type="Gene3D" id="1.10.10.10">
    <property type="entry name" value="Winged helix-like DNA-binding domain superfamily/Winged helix DNA-binding domain"/>
    <property type="match status" value="1"/>
</dbReference>
<dbReference type="Gene3D" id="3.40.630.10">
    <property type="entry name" value="Zn peptidases"/>
    <property type="match status" value="1"/>
</dbReference>
<feature type="domain" description="UCP01524 winged helix-turn-helix" evidence="3">
    <location>
        <begin position="363"/>
        <end position="446"/>
    </location>
</feature>
<comment type="caution">
    <text evidence="5">The sequence shown here is derived from an EMBL/GenBank/DDBJ whole genome shotgun (WGS) entry which is preliminary data.</text>
</comment>
<proteinExistence type="predicted"/>
<organism evidence="5 6">
    <name type="scientific">Kordiimonas sediminis</name>
    <dbReference type="NCBI Taxonomy" id="1735581"/>
    <lineage>
        <taxon>Bacteria</taxon>
        <taxon>Pseudomonadati</taxon>
        <taxon>Pseudomonadota</taxon>
        <taxon>Alphaproteobacteria</taxon>
        <taxon>Kordiimonadales</taxon>
        <taxon>Kordiimonadaceae</taxon>
        <taxon>Kordiimonas</taxon>
    </lineage>
</organism>
<dbReference type="InterPro" id="IPR032622">
    <property type="entry name" value="UCP01524_HTH"/>
</dbReference>
<dbReference type="Pfam" id="PF16254">
    <property type="entry name" value="DUF4910"/>
    <property type="match status" value="1"/>
</dbReference>
<evidence type="ECO:0000256" key="1">
    <source>
        <dbReference type="SAM" id="MobiDB-lite"/>
    </source>
</evidence>
<accession>A0A919E9D2</accession>
<dbReference type="SUPFAM" id="SSF53187">
    <property type="entry name" value="Zn-dependent exopeptidases"/>
    <property type="match status" value="1"/>
</dbReference>
<keyword evidence="5" id="KW-0031">Aminopeptidase</keyword>
<dbReference type="Gene3D" id="3.50.30.90">
    <property type="match status" value="1"/>
</dbReference>
<reference evidence="5" key="2">
    <citation type="submission" date="2020-09" db="EMBL/GenBank/DDBJ databases">
        <authorList>
            <person name="Sun Q."/>
            <person name="Kim S."/>
        </authorList>
    </citation>
    <scope>NUCLEOTIDE SEQUENCE</scope>
    <source>
        <strain evidence="5">KCTC 42590</strain>
    </source>
</reference>
<dbReference type="RefSeq" id="WP_191253998.1">
    <property type="nucleotide sequence ID" value="NZ_BNCI01000002.1"/>
</dbReference>
<evidence type="ECO:0000259" key="4">
    <source>
        <dbReference type="Pfam" id="PF16254"/>
    </source>
</evidence>
<feature type="compositionally biased region" description="Basic and acidic residues" evidence="1">
    <location>
        <begin position="387"/>
        <end position="397"/>
    </location>
</feature>
<dbReference type="Proteomes" id="UP000630923">
    <property type="component" value="Unassembled WGS sequence"/>
</dbReference>
<dbReference type="GO" id="GO:0004177">
    <property type="term" value="F:aminopeptidase activity"/>
    <property type="evidence" value="ECO:0007669"/>
    <property type="project" value="UniProtKB-KW"/>
</dbReference>
<evidence type="ECO:0000259" key="2">
    <source>
        <dbReference type="Pfam" id="PF09940"/>
    </source>
</evidence>
<gene>
    <name evidence="5" type="ORF">GCM10017044_28050</name>
</gene>
<feature type="region of interest" description="Disordered" evidence="1">
    <location>
        <begin position="377"/>
        <end position="397"/>
    </location>
</feature>
<evidence type="ECO:0000313" key="6">
    <source>
        <dbReference type="Proteomes" id="UP000630923"/>
    </source>
</evidence>
<keyword evidence="5" id="KW-0645">Protease</keyword>
<dbReference type="InterPro" id="IPR032610">
    <property type="entry name" value="DUF2172"/>
</dbReference>
<dbReference type="InterPro" id="IPR032589">
    <property type="entry name" value="DUF4910"/>
</dbReference>
<reference evidence="5" key="1">
    <citation type="journal article" date="2014" name="Int. J. Syst. Evol. Microbiol.">
        <title>Complete genome sequence of Corynebacterium casei LMG S-19264T (=DSM 44701T), isolated from a smear-ripened cheese.</title>
        <authorList>
            <consortium name="US DOE Joint Genome Institute (JGI-PGF)"/>
            <person name="Walter F."/>
            <person name="Albersmeier A."/>
            <person name="Kalinowski J."/>
            <person name="Ruckert C."/>
        </authorList>
    </citation>
    <scope>NUCLEOTIDE SEQUENCE</scope>
    <source>
        <strain evidence="5">KCTC 42590</strain>
    </source>
</reference>
<protein>
    <submittedName>
        <fullName evidence="5">Aminopeptidase</fullName>
    </submittedName>
</protein>